<proteinExistence type="predicted"/>
<evidence type="ECO:0000313" key="3">
    <source>
        <dbReference type="Proteomes" id="UP000198796"/>
    </source>
</evidence>
<protein>
    <recommendedName>
        <fullName evidence="4">FlgN protein</fullName>
    </recommendedName>
</protein>
<dbReference type="EMBL" id="FOJU01000004">
    <property type="protein sequence ID" value="SFB05532.1"/>
    <property type="molecule type" value="Genomic_DNA"/>
</dbReference>
<dbReference type="Proteomes" id="UP000198796">
    <property type="component" value="Unassembled WGS sequence"/>
</dbReference>
<feature type="region of interest" description="Disordered" evidence="1">
    <location>
        <begin position="96"/>
        <end position="118"/>
    </location>
</feature>
<dbReference type="AlphaFoldDB" id="A0A1I0XWZ5"/>
<keyword evidence="3" id="KW-1185">Reference proteome</keyword>
<evidence type="ECO:0000256" key="1">
    <source>
        <dbReference type="SAM" id="MobiDB-lite"/>
    </source>
</evidence>
<evidence type="ECO:0008006" key="4">
    <source>
        <dbReference type="Google" id="ProtNLM"/>
    </source>
</evidence>
<dbReference type="Gene3D" id="1.20.58.300">
    <property type="entry name" value="FlgN-like"/>
    <property type="match status" value="1"/>
</dbReference>
<dbReference type="RefSeq" id="WP_092065580.1">
    <property type="nucleotide sequence ID" value="NZ_FOJU01000004.1"/>
</dbReference>
<dbReference type="GO" id="GO:0044780">
    <property type="term" value="P:bacterial-type flagellum assembly"/>
    <property type="evidence" value="ECO:0007669"/>
    <property type="project" value="InterPro"/>
</dbReference>
<name>A0A1I0XWZ5_9RHOB</name>
<accession>A0A1I0XWZ5</accession>
<dbReference type="STRING" id="871651.SAMN05421688_2607"/>
<dbReference type="OrthoDB" id="7862860at2"/>
<reference evidence="2 3" key="1">
    <citation type="submission" date="2016-10" db="EMBL/GenBank/DDBJ databases">
        <authorList>
            <person name="de Groot N.N."/>
        </authorList>
    </citation>
    <scope>NUCLEOTIDE SEQUENCE [LARGE SCALE GENOMIC DNA]</scope>
    <source>
        <strain evidence="2 3">DSM 29316</strain>
    </source>
</reference>
<sequence length="118" mass="13399">MTQDVTQIFGELDTLLDEERSALLGGELEQIAALMARKIELIEQLESLEEADREQLSGLHTKATRNQELLDGSLRGIRAVANRLSDLRKLRREMETYDQKGQKNVIPGTPARKLERRA</sequence>
<organism evidence="2 3">
    <name type="scientific">Poseidonocella pacifica</name>
    <dbReference type="NCBI Taxonomy" id="871651"/>
    <lineage>
        <taxon>Bacteria</taxon>
        <taxon>Pseudomonadati</taxon>
        <taxon>Pseudomonadota</taxon>
        <taxon>Alphaproteobacteria</taxon>
        <taxon>Rhodobacterales</taxon>
        <taxon>Roseobacteraceae</taxon>
        <taxon>Poseidonocella</taxon>
    </lineage>
</organism>
<evidence type="ECO:0000313" key="2">
    <source>
        <dbReference type="EMBL" id="SFB05532.1"/>
    </source>
</evidence>
<dbReference type="InterPro" id="IPR036679">
    <property type="entry name" value="FlgN-like_sf"/>
</dbReference>
<dbReference type="SUPFAM" id="SSF140566">
    <property type="entry name" value="FlgN-like"/>
    <property type="match status" value="1"/>
</dbReference>
<gene>
    <name evidence="2" type="ORF">SAMN05421688_2607</name>
</gene>